<dbReference type="FunFam" id="3.40.50.11660:FF:000001">
    <property type="entry name" value="alpha-(1,3)-fucosyltransferase 9"/>
    <property type="match status" value="1"/>
</dbReference>
<keyword evidence="14" id="KW-0325">Glycoprotein</keyword>
<comment type="catalytic activity">
    <reaction evidence="22">
        <text>beta-D-Gal-(1-&gt;4)-beta-D-GlcNAc-(1-&gt;3)-beta-D-Gal-(1-&gt;4)-D-Glc + GDP-beta-L-fucose = beta-D-Gal-(1-&gt;4)-[alpha-L-Fuc-(1-&gt;3)]-beta-D-GlcNAc-(1-&gt;3)-beta-D-Gal-(1-&gt;4)-D-Glc + GDP + H(+)</text>
        <dbReference type="Rhea" id="RHEA:77187"/>
        <dbReference type="ChEBI" id="CHEBI:15378"/>
        <dbReference type="ChEBI" id="CHEBI:57273"/>
        <dbReference type="ChEBI" id="CHEBI:58189"/>
        <dbReference type="ChEBI" id="CHEBI:60239"/>
        <dbReference type="ChEBI" id="CHEBI:61352"/>
    </reaction>
    <physiologicalReaction direction="left-to-right" evidence="22">
        <dbReference type="Rhea" id="RHEA:77188"/>
    </physiologicalReaction>
</comment>
<comment type="catalytic activity">
    <reaction evidence="20">
        <text>a neolactoside nLc4Cer + GDP-beta-L-fucose = a neolactoside III(3)-alpha-Fuc-nLc4Cer + GDP + H(+)</text>
        <dbReference type="Rhea" id="RHEA:48376"/>
        <dbReference type="ChEBI" id="CHEBI:15378"/>
        <dbReference type="ChEBI" id="CHEBI:57273"/>
        <dbReference type="ChEBI" id="CHEBI:58189"/>
        <dbReference type="ChEBI" id="CHEBI:90376"/>
        <dbReference type="ChEBI" id="CHEBI:90379"/>
    </reaction>
    <physiologicalReaction direction="left-to-right" evidence="20">
        <dbReference type="Rhea" id="RHEA:48377"/>
    </physiologicalReaction>
</comment>
<evidence type="ECO:0000259" key="26">
    <source>
        <dbReference type="Pfam" id="PF17039"/>
    </source>
</evidence>
<evidence type="ECO:0000256" key="5">
    <source>
        <dbReference type="ARBA" id="ARBA00022676"/>
    </source>
</evidence>
<feature type="domain" description="Fucosyltransferase N-terminal" evidence="26">
    <location>
        <begin position="88"/>
        <end position="193"/>
    </location>
</feature>
<protein>
    <recommendedName>
        <fullName evidence="24">Fucosyltransferase</fullName>
        <ecNumber evidence="24">2.4.1.-</ecNumber>
    </recommendedName>
</protein>
<evidence type="ECO:0000256" key="19">
    <source>
        <dbReference type="ARBA" id="ARBA00036481"/>
    </source>
</evidence>
<dbReference type="AlphaFoldDB" id="A0AAV1HDL7"/>
<keyword evidence="5 24" id="KW-0328">Glycosyltransferase</keyword>
<evidence type="ECO:0000259" key="25">
    <source>
        <dbReference type="Pfam" id="PF00852"/>
    </source>
</evidence>
<dbReference type="Proteomes" id="UP001178508">
    <property type="component" value="Chromosome 21"/>
</dbReference>
<evidence type="ECO:0000256" key="22">
    <source>
        <dbReference type="ARBA" id="ARBA00043828"/>
    </source>
</evidence>
<evidence type="ECO:0000256" key="6">
    <source>
        <dbReference type="ARBA" id="ARBA00022679"/>
    </source>
</evidence>
<dbReference type="PANTHER" id="PTHR11929:SF10">
    <property type="entry name" value="4-GALACTOSYL-N-ACETYLGLUCOSAMINIDE 3-ALPHA-L-FUCOSYLTRANSFERASE 9"/>
    <property type="match status" value="1"/>
</dbReference>
<evidence type="ECO:0000256" key="17">
    <source>
        <dbReference type="ARBA" id="ARBA00036234"/>
    </source>
</evidence>
<keyword evidence="6 24" id="KW-0808">Transferase</keyword>
<evidence type="ECO:0000256" key="16">
    <source>
        <dbReference type="ARBA" id="ARBA00036053"/>
    </source>
</evidence>
<keyword evidence="13" id="KW-1015">Disulfide bond</keyword>
<evidence type="ECO:0000313" key="27">
    <source>
        <dbReference type="EMBL" id="CAJ1083943.1"/>
    </source>
</evidence>
<comment type="catalytic activity">
    <reaction evidence="16">
        <text>alpha-D-galactosyl-(1-&gt;3)-beta-D-galactosyl-(1-&gt;4)-N-acetyl-beta-D-glucosaminyl-(1-&gt;3)-beta-D-galactosyl-(1-&gt;4)-beta-D-glucosyl-(1&lt;-&gt;1')-ceramide + GDP-beta-L-fucose = a neolactoside IV(3)-alpha-Gal,III(3)-alpha-Fuc-nLc4Cer + GDP + H(+)</text>
        <dbReference type="Rhea" id="RHEA:48380"/>
        <dbReference type="ChEBI" id="CHEBI:15378"/>
        <dbReference type="ChEBI" id="CHEBI:57273"/>
        <dbReference type="ChEBI" id="CHEBI:58189"/>
        <dbReference type="ChEBI" id="CHEBI:90380"/>
        <dbReference type="ChEBI" id="CHEBI:90381"/>
    </reaction>
    <physiologicalReaction direction="left-to-right" evidence="16">
        <dbReference type="Rhea" id="RHEA:48381"/>
    </physiologicalReaction>
</comment>
<evidence type="ECO:0000256" key="23">
    <source>
        <dbReference type="ARBA" id="ARBA00043838"/>
    </source>
</evidence>
<dbReference type="Gene3D" id="3.40.50.11660">
    <property type="entry name" value="Glycosyl transferase family 10, C-terminal domain"/>
    <property type="match status" value="1"/>
</dbReference>
<dbReference type="GO" id="GO:0032580">
    <property type="term" value="C:Golgi cisterna membrane"/>
    <property type="evidence" value="ECO:0007669"/>
    <property type="project" value="UniProtKB-SubCell"/>
</dbReference>
<dbReference type="InterPro" id="IPR031481">
    <property type="entry name" value="Glyco_tran_10_N"/>
</dbReference>
<evidence type="ECO:0000256" key="15">
    <source>
        <dbReference type="ARBA" id="ARBA00029329"/>
    </source>
</evidence>
<dbReference type="InterPro" id="IPR001503">
    <property type="entry name" value="Glyco_trans_10"/>
</dbReference>
<evidence type="ECO:0000256" key="3">
    <source>
        <dbReference type="ARBA" id="ARBA00008919"/>
    </source>
</evidence>
<evidence type="ECO:0000256" key="18">
    <source>
        <dbReference type="ARBA" id="ARBA00036295"/>
    </source>
</evidence>
<reference evidence="27" key="1">
    <citation type="submission" date="2023-08" db="EMBL/GenBank/DDBJ databases">
        <authorList>
            <person name="Alioto T."/>
            <person name="Alioto T."/>
            <person name="Gomez Garrido J."/>
        </authorList>
    </citation>
    <scope>NUCLEOTIDE SEQUENCE</scope>
</reference>
<feature type="transmembrane region" description="Helical" evidence="24">
    <location>
        <begin position="46"/>
        <end position="69"/>
    </location>
</feature>
<evidence type="ECO:0000256" key="21">
    <source>
        <dbReference type="ARBA" id="ARBA00037848"/>
    </source>
</evidence>
<dbReference type="InterPro" id="IPR055270">
    <property type="entry name" value="Glyco_tran_10_C"/>
</dbReference>
<evidence type="ECO:0000256" key="12">
    <source>
        <dbReference type="ARBA" id="ARBA00023136"/>
    </source>
</evidence>
<keyword evidence="12 24" id="KW-0472">Membrane</keyword>
<proteinExistence type="inferred from homology"/>
<evidence type="ECO:0000256" key="20">
    <source>
        <dbReference type="ARBA" id="ARBA00036757"/>
    </source>
</evidence>
<dbReference type="GO" id="GO:0006629">
    <property type="term" value="P:lipid metabolic process"/>
    <property type="evidence" value="ECO:0007669"/>
    <property type="project" value="UniProtKB-KW"/>
</dbReference>
<evidence type="ECO:0000256" key="24">
    <source>
        <dbReference type="RuleBase" id="RU003832"/>
    </source>
</evidence>
<comment type="catalytic activity">
    <reaction evidence="17">
        <text>an alpha-Neu5Ac-(2-&gt;3)-beta-D-Gal-(1-&gt;4)-beta-D-GlcNAc-(1-&gt;3)-beta-D-Gal-(1-&gt;4)-beta-D-GlcNAc derivative + GDP-beta-L-fucose = an alpha-Neu5Ac-(2-&gt;3)-beta-D-Gal-(1-&gt;4)-beta-D-GlcNAc-(1-&gt;3)-beta-D-Gal-(1-&gt;4)-[alpha-L-Fuc-(1-&gt;3)]-beta-D-GlcNAc derivative + GDP + H(+)</text>
        <dbReference type="Rhea" id="RHEA:68044"/>
        <dbReference type="ChEBI" id="CHEBI:15378"/>
        <dbReference type="ChEBI" id="CHEBI:57273"/>
        <dbReference type="ChEBI" id="CHEBI:58189"/>
        <dbReference type="ChEBI" id="CHEBI:145343"/>
        <dbReference type="ChEBI" id="CHEBI:176900"/>
    </reaction>
    <physiologicalReaction direction="left-to-right" evidence="17">
        <dbReference type="Rhea" id="RHEA:68045"/>
    </physiologicalReaction>
</comment>
<dbReference type="GO" id="GO:0017083">
    <property type="term" value="F:4-galactosyl-N-acetylglucosaminide 3-alpha-L-fucosyltransferase activity"/>
    <property type="evidence" value="ECO:0007669"/>
    <property type="project" value="UniProtKB-EC"/>
</dbReference>
<comment type="pathway">
    <text evidence="2">Glycolipid biosynthesis.</text>
</comment>
<sequence length="395" mass="45760">MTVAQVSKVYHFSSAEQQRDIQSCALQKSEIIKGLLTLKMATSYRWLCFAKLAALGLICSVVTFCLFFEPPFNVCQFVEHFDSVDTQEKPILLLWFWPLGVKFDLKACSIHYNMDSCVLTDNRALYSKAQGVVFYHKNIASNMSNMPKDPRPSFQKWIWFHMESPTNTANKLGVNNLFNLTLSYRRDASITVRNELTIRETESEEDFIPPKKTRLVCWIVSNKRQKTGATVRERYYAALSKHIKIDLFGIAHTGHRLSDEEYYPTIGSCKFYLSFENSIHRDYITEKVNGPLVAGTVPVVLGPPRPNYEQFLPSDAFIHVNDFPNPKALAEFLLALDKNETAYRRYFEWRKHFSVTPHLLSIKNEFIQPICLACDHISRDKDYHIVHNLLKWHKS</sequence>
<dbReference type="InterPro" id="IPR038577">
    <property type="entry name" value="GT10-like_C_sf"/>
</dbReference>
<dbReference type="EC" id="2.4.1.-" evidence="24"/>
<dbReference type="Pfam" id="PF17039">
    <property type="entry name" value="Glyco_tran_10_N"/>
    <property type="match status" value="1"/>
</dbReference>
<comment type="catalytic activity">
    <reaction evidence="15">
        <text>a beta-D-galactosyl-(1-&gt;4)-N-acetyl-beta-D-glucosaminyl derivative + GDP-beta-L-fucose = a beta-D-galactosyl-(1-&gt;4)-[alpha-L-fucosyl-(1-&gt;3)]-N-acetyl-beta-D-glucosaminyl derivative + GDP + H(+)</text>
        <dbReference type="Rhea" id="RHEA:14257"/>
        <dbReference type="ChEBI" id="CHEBI:15378"/>
        <dbReference type="ChEBI" id="CHEBI:57273"/>
        <dbReference type="ChEBI" id="CHEBI:58189"/>
        <dbReference type="ChEBI" id="CHEBI:133507"/>
        <dbReference type="ChEBI" id="CHEBI:137941"/>
        <dbReference type="EC" id="2.4.1.152"/>
    </reaction>
    <physiologicalReaction direction="left-to-right" evidence="15">
        <dbReference type="Rhea" id="RHEA:14258"/>
    </physiologicalReaction>
</comment>
<keyword evidence="28" id="KW-1185">Reference proteome</keyword>
<dbReference type="PANTHER" id="PTHR11929">
    <property type="entry name" value="ALPHA- 1,3 -FUCOSYLTRANSFERASE"/>
    <property type="match status" value="1"/>
</dbReference>
<comment type="pathway">
    <text evidence="1">Protein modification; protein glycosylation.</text>
</comment>
<evidence type="ECO:0000256" key="4">
    <source>
        <dbReference type="ARBA" id="ARBA00011738"/>
    </source>
</evidence>
<evidence type="ECO:0000313" key="28">
    <source>
        <dbReference type="Proteomes" id="UP001178508"/>
    </source>
</evidence>
<keyword evidence="10 24" id="KW-0333">Golgi apparatus</keyword>
<evidence type="ECO:0000256" key="8">
    <source>
        <dbReference type="ARBA" id="ARBA00022968"/>
    </source>
</evidence>
<accession>A0AAV1HDL7</accession>
<comment type="catalytic activity">
    <reaction evidence="23">
        <text>an alpha-L-Fuc-(1-&gt;2)-beta-D-Gal-(1-&gt;4)-beta-D-GlcNAc derivative + GDP-beta-L-fucose = an alpha-L-Fuc-(1-&gt;2)-beta-D-Gal-(1-&gt;4)-[alpha-L-Fuc-(1-&gt;3)]-beta-D-GlcNAc derivative + GDP + H(+)</text>
        <dbReference type="Rhea" id="RHEA:77191"/>
        <dbReference type="ChEBI" id="CHEBI:15378"/>
        <dbReference type="ChEBI" id="CHEBI:57273"/>
        <dbReference type="ChEBI" id="CHEBI:58189"/>
        <dbReference type="ChEBI" id="CHEBI:133510"/>
        <dbReference type="ChEBI" id="CHEBI:195560"/>
    </reaction>
    <physiologicalReaction direction="left-to-right" evidence="23">
        <dbReference type="Rhea" id="RHEA:77192"/>
    </physiologicalReaction>
</comment>
<evidence type="ECO:0000256" key="13">
    <source>
        <dbReference type="ARBA" id="ARBA00023157"/>
    </source>
</evidence>
<evidence type="ECO:0000256" key="2">
    <source>
        <dbReference type="ARBA" id="ARBA00004934"/>
    </source>
</evidence>
<keyword evidence="9 24" id="KW-1133">Transmembrane helix</keyword>
<organism evidence="27 28">
    <name type="scientific">Xyrichtys novacula</name>
    <name type="common">Pearly razorfish</name>
    <name type="synonym">Hemipteronotus novacula</name>
    <dbReference type="NCBI Taxonomy" id="13765"/>
    <lineage>
        <taxon>Eukaryota</taxon>
        <taxon>Metazoa</taxon>
        <taxon>Chordata</taxon>
        <taxon>Craniata</taxon>
        <taxon>Vertebrata</taxon>
        <taxon>Euteleostomi</taxon>
        <taxon>Actinopterygii</taxon>
        <taxon>Neopterygii</taxon>
        <taxon>Teleostei</taxon>
        <taxon>Neoteleostei</taxon>
        <taxon>Acanthomorphata</taxon>
        <taxon>Eupercaria</taxon>
        <taxon>Labriformes</taxon>
        <taxon>Labridae</taxon>
        <taxon>Xyrichtys</taxon>
    </lineage>
</organism>
<dbReference type="EMBL" id="OY660884">
    <property type="protein sequence ID" value="CAJ1083943.1"/>
    <property type="molecule type" value="Genomic_DNA"/>
</dbReference>
<evidence type="ECO:0000256" key="14">
    <source>
        <dbReference type="ARBA" id="ARBA00023180"/>
    </source>
</evidence>
<dbReference type="SUPFAM" id="SSF53756">
    <property type="entry name" value="UDP-Glycosyltransferase/glycogen phosphorylase"/>
    <property type="match status" value="1"/>
</dbReference>
<dbReference type="Pfam" id="PF00852">
    <property type="entry name" value="Glyco_transf_10"/>
    <property type="match status" value="1"/>
</dbReference>
<comment type="subunit">
    <text evidence="4">Homodimer.</text>
</comment>
<keyword evidence="7 24" id="KW-0812">Transmembrane</keyword>
<comment type="catalytic activity">
    <reaction evidence="18">
        <text>alpha-N-glycoloylneuraminosyl-(2-&gt;3)-beta-D-galactosyl-(1-&gt;4)-N-acetyl-beta-D-glucosaminyl-(1-&gt;3)-beta-D-galactosyl-(1-&gt;4)-N-acetyl-beta-D-glucosaminyl-(1-&gt;3)-beta-D-galactosyl-(1-&gt;4)-beta-D-glucosyl-(1&lt;-&gt;1')-ceramide + GDP-beta-L-fucose = alpha-N-glycoloylneuraminosyl-(2-&gt;3)-beta-D-galactosyl-(1-&gt;4)-N-acetyl-beta-D-glucosaminyl-(1-&gt;3)-beta-D-galactosyl-(1-&gt;4)-[alpha-L-fucosyl-(1-&gt;3)]-N-acetyl-beta-D-glucosaminyl-(1-&gt;3)-beta-D-galactosyl-(1-&gt;4)-beta-D-glucosyl-(1&lt;-&gt;1')-ceramide + GDP + H(+)</text>
        <dbReference type="Rhea" id="RHEA:48388"/>
        <dbReference type="ChEBI" id="CHEBI:15378"/>
        <dbReference type="ChEBI" id="CHEBI:57273"/>
        <dbReference type="ChEBI" id="CHEBI:58189"/>
        <dbReference type="ChEBI" id="CHEBI:90383"/>
        <dbReference type="ChEBI" id="CHEBI:90384"/>
    </reaction>
    <physiologicalReaction direction="left-to-right" evidence="18">
        <dbReference type="Rhea" id="RHEA:48389"/>
    </physiologicalReaction>
</comment>
<comment type="similarity">
    <text evidence="3 24">Belongs to the glycosyltransferase 10 family.</text>
</comment>
<evidence type="ECO:0000256" key="11">
    <source>
        <dbReference type="ARBA" id="ARBA00023098"/>
    </source>
</evidence>
<gene>
    <name evidence="27" type="ORF">XNOV1_A015668</name>
</gene>
<evidence type="ECO:0000256" key="7">
    <source>
        <dbReference type="ARBA" id="ARBA00022692"/>
    </source>
</evidence>
<evidence type="ECO:0000256" key="1">
    <source>
        <dbReference type="ARBA" id="ARBA00004922"/>
    </source>
</evidence>
<comment type="subcellular location">
    <subcellularLocation>
        <location evidence="24">Golgi apparatus</location>
        <location evidence="24">Golgi stack membrane</location>
        <topology evidence="24">Single-pass type II membrane protein</topology>
    </subcellularLocation>
    <subcellularLocation>
        <location evidence="21">Golgi apparatus</location>
        <location evidence="21">trans-Golgi network membrane</location>
        <topology evidence="21">Single-pass type II membrane protein</topology>
    </subcellularLocation>
</comment>
<comment type="catalytic activity">
    <reaction evidence="19">
        <text>an N-acetyl-alpha-neuraminyl-(2-&gt;3)-beta-D-galactosyl-(1-&gt;4)-N-acetyl-beta-D-glucosaminyl derivative + GDP-beta-L-fucose = an alpha-Neu5Ac-(2-&gt;3)-beta-D-Gal-(1-&gt;4)-[alpha-L-Fuc-(1-&gt;3)]-beta-D-GlcNAc derivative + GDP + H(+)</text>
        <dbReference type="Rhea" id="RHEA:56076"/>
        <dbReference type="ChEBI" id="CHEBI:15378"/>
        <dbReference type="ChEBI" id="CHEBI:57273"/>
        <dbReference type="ChEBI" id="CHEBI:58189"/>
        <dbReference type="ChEBI" id="CHEBI:136545"/>
        <dbReference type="ChEBI" id="CHEBI:139509"/>
    </reaction>
    <physiologicalReaction direction="left-to-right" evidence="19">
        <dbReference type="Rhea" id="RHEA:56077"/>
    </physiologicalReaction>
</comment>
<evidence type="ECO:0000256" key="9">
    <source>
        <dbReference type="ARBA" id="ARBA00022989"/>
    </source>
</evidence>
<feature type="domain" description="Fucosyltransferase C-terminal" evidence="25">
    <location>
        <begin position="210"/>
        <end position="392"/>
    </location>
</feature>
<evidence type="ECO:0000256" key="10">
    <source>
        <dbReference type="ARBA" id="ARBA00023034"/>
    </source>
</evidence>
<keyword evidence="8" id="KW-0735">Signal-anchor</keyword>
<keyword evidence="11" id="KW-0443">Lipid metabolism</keyword>
<name>A0AAV1HDL7_XYRNO</name>